<protein>
    <submittedName>
        <fullName evidence="1">Uncharacterized protein</fullName>
    </submittedName>
</protein>
<gene>
    <name evidence="1" type="ORF">CWD88_08785</name>
</gene>
<dbReference type="AlphaFoldDB" id="A0AAX0UEZ1"/>
<organism evidence="1 2">
    <name type="scientific">Burkholderia pseudomallei</name>
    <name type="common">Pseudomonas pseudomallei</name>
    <dbReference type="NCBI Taxonomy" id="28450"/>
    <lineage>
        <taxon>Bacteria</taxon>
        <taxon>Pseudomonadati</taxon>
        <taxon>Pseudomonadota</taxon>
        <taxon>Betaproteobacteria</taxon>
        <taxon>Burkholderiales</taxon>
        <taxon>Burkholderiaceae</taxon>
        <taxon>Burkholderia</taxon>
        <taxon>pseudomallei group</taxon>
    </lineage>
</organism>
<reference evidence="1 2" key="1">
    <citation type="submission" date="2017-11" db="EMBL/GenBank/DDBJ databases">
        <title>Molecular characterization of Burkholderia pseudomallei and closely related isolates from Vietnam.</title>
        <authorList>
            <person name="Ustinov D.V."/>
            <person name="Antonov A.S."/>
            <person name="Avdusheva E.F."/>
            <person name="Shpak I.M."/>
            <person name="Zakharova I.B."/>
            <person name="Thi L.A."/>
            <person name="Teteryatnikova N."/>
            <person name="Lopasteyskaya Y.A."/>
            <person name="Kuzyutina J.A."/>
            <person name="Ngo T.N."/>
            <person name="Victorov D.V."/>
        </authorList>
    </citation>
    <scope>NUCLEOTIDE SEQUENCE [LARGE SCALE GENOMIC DNA]</scope>
    <source>
        <strain evidence="1 2">V1512</strain>
    </source>
</reference>
<name>A0AAX0UEZ1_BURPE</name>
<sequence length="104" mass="11557">MRSWTATRHRGQGSRKDTRCALAFSVSASGGSRRREIMRDARRSWGDWMDRRCRLLPHPANGKRRRLFVVPSVRGRCSTVANGGTYAAGALHWAVDACPSAVDS</sequence>
<accession>A0AAX0UEZ1</accession>
<proteinExistence type="predicted"/>
<evidence type="ECO:0000313" key="2">
    <source>
        <dbReference type="Proteomes" id="UP000231878"/>
    </source>
</evidence>
<dbReference type="EMBL" id="PHRB01000006">
    <property type="protein sequence ID" value="PJO66712.1"/>
    <property type="molecule type" value="Genomic_DNA"/>
</dbReference>
<dbReference type="Proteomes" id="UP000231878">
    <property type="component" value="Unassembled WGS sequence"/>
</dbReference>
<evidence type="ECO:0000313" key="1">
    <source>
        <dbReference type="EMBL" id="PJO66712.1"/>
    </source>
</evidence>
<comment type="caution">
    <text evidence="1">The sequence shown here is derived from an EMBL/GenBank/DDBJ whole genome shotgun (WGS) entry which is preliminary data.</text>
</comment>